<dbReference type="PANTHER" id="PTHR10465:SF0">
    <property type="entry name" value="SARCALUMENIN"/>
    <property type="match status" value="1"/>
</dbReference>
<dbReference type="Pfam" id="PF00350">
    <property type="entry name" value="Dynamin_N"/>
    <property type="match status" value="1"/>
</dbReference>
<sequence length="512" mass="57045">MGEVKAGKSSLLNALAGGRVAPSHIMEMIALVMEVSYDEAPRAEIVRKDGSAQRGSVDEIYDTLAAERGNADFFAECSHVCVRYPLTGLKTLAMVDTPGLNSVTSENHRRTVSYVQEADVVIWVFNANHLGQSDVDESLAATAKTGKKMIGVINRIDEADTTPARLIHYVRMRSGLYLSELFAISARQALEGIEQNSRELHEQSQIQALTDYLDRQVEGRLDAVQRQSIIESALAVLREERGIHLQAGGFLDFMSEQCAKQKRELGYRKSQIMDELKSHMYRWLTEEFLVQETREIAGCIESFGLIDLVKGTGPLEDRIHEIIRKAHIERQISLKVEEWGVWLKEQWMAISEDISCSVDKEFNLFIGRLPVDVPSRSPIGALTEVTAGAGAGFLFGGVTSTVLSLTATTPIVVISPFVIAGAFVGGLISVKRRKHQAVEDTKALVYEIKQGVEENVITELLAQFGKVNDDYERQIAEQMDRQLLTRERERLGEELVAYMESLGQMSNELQQL</sequence>
<keyword evidence="2" id="KW-0547">Nucleotide-binding</keyword>
<protein>
    <submittedName>
        <fullName evidence="8">Dynamin family protein</fullName>
    </submittedName>
</protein>
<dbReference type="SUPFAM" id="SSF52540">
    <property type="entry name" value="P-loop containing nucleoside triphosphate hydrolases"/>
    <property type="match status" value="1"/>
</dbReference>
<accession>A0ABW5R0W2</accession>
<name>A0ABW5R0W2_9BACL</name>
<evidence type="ECO:0000313" key="8">
    <source>
        <dbReference type="EMBL" id="MFD2662451.1"/>
    </source>
</evidence>
<keyword evidence="5 6" id="KW-0472">Membrane</keyword>
<keyword evidence="9" id="KW-1185">Reference proteome</keyword>
<feature type="transmembrane region" description="Helical" evidence="6">
    <location>
        <begin position="411"/>
        <end position="430"/>
    </location>
</feature>
<evidence type="ECO:0000256" key="6">
    <source>
        <dbReference type="SAM" id="Phobius"/>
    </source>
</evidence>
<dbReference type="InterPro" id="IPR027094">
    <property type="entry name" value="Mitofusin_fam"/>
</dbReference>
<feature type="domain" description="Dynamin N-terminal" evidence="7">
    <location>
        <begin position="2"/>
        <end position="155"/>
    </location>
</feature>
<evidence type="ECO:0000256" key="2">
    <source>
        <dbReference type="ARBA" id="ARBA00022741"/>
    </source>
</evidence>
<evidence type="ECO:0000256" key="5">
    <source>
        <dbReference type="ARBA" id="ARBA00023136"/>
    </source>
</evidence>
<dbReference type="PANTHER" id="PTHR10465">
    <property type="entry name" value="TRANSMEMBRANE GTPASE FZO1"/>
    <property type="match status" value="1"/>
</dbReference>
<comment type="caution">
    <text evidence="8">The sequence shown here is derived from an EMBL/GenBank/DDBJ whole genome shotgun (WGS) entry which is preliminary data.</text>
</comment>
<keyword evidence="4" id="KW-0342">GTP-binding</keyword>
<evidence type="ECO:0000256" key="4">
    <source>
        <dbReference type="ARBA" id="ARBA00023134"/>
    </source>
</evidence>
<gene>
    <name evidence="8" type="ORF">ACFSW5_19530</name>
</gene>
<dbReference type="RefSeq" id="WP_379276765.1">
    <property type="nucleotide sequence ID" value="NZ_JBHUGT010000025.1"/>
</dbReference>
<keyword evidence="3" id="KW-0378">Hydrolase</keyword>
<organism evidence="8 9">
    <name type="scientific">Paenibacillus thailandensis</name>
    <dbReference type="NCBI Taxonomy" id="393250"/>
    <lineage>
        <taxon>Bacteria</taxon>
        <taxon>Bacillati</taxon>
        <taxon>Bacillota</taxon>
        <taxon>Bacilli</taxon>
        <taxon>Bacillales</taxon>
        <taxon>Paenibacillaceae</taxon>
        <taxon>Paenibacillus</taxon>
    </lineage>
</organism>
<comment type="subcellular location">
    <subcellularLocation>
        <location evidence="1">Membrane</location>
    </subcellularLocation>
</comment>
<dbReference type="EMBL" id="JBHUMY010000028">
    <property type="protein sequence ID" value="MFD2662451.1"/>
    <property type="molecule type" value="Genomic_DNA"/>
</dbReference>
<proteinExistence type="predicted"/>
<dbReference type="InterPro" id="IPR027417">
    <property type="entry name" value="P-loop_NTPase"/>
</dbReference>
<evidence type="ECO:0000259" key="7">
    <source>
        <dbReference type="Pfam" id="PF00350"/>
    </source>
</evidence>
<evidence type="ECO:0000256" key="1">
    <source>
        <dbReference type="ARBA" id="ARBA00004370"/>
    </source>
</evidence>
<dbReference type="Gene3D" id="3.40.50.300">
    <property type="entry name" value="P-loop containing nucleotide triphosphate hydrolases"/>
    <property type="match status" value="1"/>
</dbReference>
<keyword evidence="6" id="KW-1133">Transmembrane helix</keyword>
<keyword evidence="6" id="KW-0812">Transmembrane</keyword>
<evidence type="ECO:0000313" key="9">
    <source>
        <dbReference type="Proteomes" id="UP001597493"/>
    </source>
</evidence>
<reference evidence="9" key="1">
    <citation type="journal article" date="2019" name="Int. J. Syst. Evol. Microbiol.">
        <title>The Global Catalogue of Microorganisms (GCM) 10K type strain sequencing project: providing services to taxonomists for standard genome sequencing and annotation.</title>
        <authorList>
            <consortium name="The Broad Institute Genomics Platform"/>
            <consortium name="The Broad Institute Genome Sequencing Center for Infectious Disease"/>
            <person name="Wu L."/>
            <person name="Ma J."/>
        </authorList>
    </citation>
    <scope>NUCLEOTIDE SEQUENCE [LARGE SCALE GENOMIC DNA]</scope>
    <source>
        <strain evidence="9">TISTR 1827</strain>
    </source>
</reference>
<evidence type="ECO:0000256" key="3">
    <source>
        <dbReference type="ARBA" id="ARBA00022801"/>
    </source>
</evidence>
<dbReference type="Proteomes" id="UP001597493">
    <property type="component" value="Unassembled WGS sequence"/>
</dbReference>
<dbReference type="InterPro" id="IPR045063">
    <property type="entry name" value="Dynamin_N"/>
</dbReference>